<proteinExistence type="predicted"/>
<reference evidence="1 2" key="1">
    <citation type="submission" date="2013-09" db="EMBL/GenBank/DDBJ databases">
        <title>Corchorus capsularis genome sequencing.</title>
        <authorList>
            <person name="Alam M."/>
            <person name="Haque M.S."/>
            <person name="Islam M.S."/>
            <person name="Emdad E.M."/>
            <person name="Islam M.M."/>
            <person name="Ahmed B."/>
            <person name="Halim A."/>
            <person name="Hossen Q.M.M."/>
            <person name="Hossain M.Z."/>
            <person name="Ahmed R."/>
            <person name="Khan M.M."/>
            <person name="Islam R."/>
            <person name="Rashid M.M."/>
            <person name="Khan S.A."/>
            <person name="Rahman M.S."/>
            <person name="Alam M."/>
        </authorList>
    </citation>
    <scope>NUCLEOTIDE SEQUENCE [LARGE SCALE GENOMIC DNA]</scope>
    <source>
        <strain evidence="2">cv. CVL-1</strain>
        <tissue evidence="1">Whole seedling</tissue>
    </source>
</reference>
<gene>
    <name evidence="1" type="ORF">CCACVL1_25844</name>
</gene>
<organism evidence="1 2">
    <name type="scientific">Corchorus capsularis</name>
    <name type="common">Jute</name>
    <dbReference type="NCBI Taxonomy" id="210143"/>
    <lineage>
        <taxon>Eukaryota</taxon>
        <taxon>Viridiplantae</taxon>
        <taxon>Streptophyta</taxon>
        <taxon>Embryophyta</taxon>
        <taxon>Tracheophyta</taxon>
        <taxon>Spermatophyta</taxon>
        <taxon>Magnoliopsida</taxon>
        <taxon>eudicotyledons</taxon>
        <taxon>Gunneridae</taxon>
        <taxon>Pentapetalae</taxon>
        <taxon>rosids</taxon>
        <taxon>malvids</taxon>
        <taxon>Malvales</taxon>
        <taxon>Malvaceae</taxon>
        <taxon>Grewioideae</taxon>
        <taxon>Apeibeae</taxon>
        <taxon>Corchorus</taxon>
    </lineage>
</organism>
<name>A0A1R3GGT8_COCAP</name>
<dbReference type="Proteomes" id="UP000188268">
    <property type="component" value="Unassembled WGS sequence"/>
</dbReference>
<sequence>MKNYIETIRLRQVLLEVCTSHYDAIISAVLNRRLIAG</sequence>
<protein>
    <submittedName>
        <fullName evidence="1">Uncharacterized protein</fullName>
    </submittedName>
</protein>
<comment type="caution">
    <text evidence="1">The sequence shown here is derived from an EMBL/GenBank/DDBJ whole genome shotgun (WGS) entry which is preliminary data.</text>
</comment>
<keyword evidence="2" id="KW-1185">Reference proteome</keyword>
<evidence type="ECO:0000313" key="2">
    <source>
        <dbReference type="Proteomes" id="UP000188268"/>
    </source>
</evidence>
<dbReference type="Gramene" id="OMO57315">
    <property type="protein sequence ID" value="OMO57315"/>
    <property type="gene ID" value="CCACVL1_25844"/>
</dbReference>
<accession>A0A1R3GGT8</accession>
<dbReference type="EMBL" id="AWWV01014386">
    <property type="protein sequence ID" value="OMO57315.1"/>
    <property type="molecule type" value="Genomic_DNA"/>
</dbReference>
<dbReference type="AlphaFoldDB" id="A0A1R3GGT8"/>
<evidence type="ECO:0000313" key="1">
    <source>
        <dbReference type="EMBL" id="OMO57315.1"/>
    </source>
</evidence>